<keyword evidence="8" id="KW-1185">Reference proteome</keyword>
<dbReference type="GO" id="GO:0000978">
    <property type="term" value="F:RNA polymerase II cis-regulatory region sequence-specific DNA binding"/>
    <property type="evidence" value="ECO:0007669"/>
    <property type="project" value="TreeGrafter"/>
</dbReference>
<dbReference type="GO" id="GO:0042795">
    <property type="term" value="P:snRNA transcription by RNA polymerase II"/>
    <property type="evidence" value="ECO:0007669"/>
    <property type="project" value="TreeGrafter"/>
</dbReference>
<evidence type="ECO:0000256" key="2">
    <source>
        <dbReference type="ARBA" id="ARBA00023015"/>
    </source>
</evidence>
<dbReference type="PANTHER" id="PTHR46621">
    <property type="entry name" value="SNRNA-ACTIVATING PROTEIN COMPLEX SUBUNIT 4"/>
    <property type="match status" value="1"/>
</dbReference>
<dbReference type="STRING" id="407821.A0A087TXK4"/>
<feature type="non-terminal residue" evidence="7">
    <location>
        <position position="320"/>
    </location>
</feature>
<evidence type="ECO:0000256" key="1">
    <source>
        <dbReference type="ARBA" id="ARBA00004123"/>
    </source>
</evidence>
<organism evidence="7 8">
    <name type="scientific">Stegodyphus mimosarum</name>
    <name type="common">African social velvet spider</name>
    <dbReference type="NCBI Taxonomy" id="407821"/>
    <lineage>
        <taxon>Eukaryota</taxon>
        <taxon>Metazoa</taxon>
        <taxon>Ecdysozoa</taxon>
        <taxon>Arthropoda</taxon>
        <taxon>Chelicerata</taxon>
        <taxon>Arachnida</taxon>
        <taxon>Araneae</taxon>
        <taxon>Araneomorphae</taxon>
        <taxon>Entelegynae</taxon>
        <taxon>Eresoidea</taxon>
        <taxon>Eresidae</taxon>
        <taxon>Stegodyphus</taxon>
    </lineage>
</organism>
<dbReference type="AlphaFoldDB" id="A0A087TXK4"/>
<keyword evidence="2" id="KW-0805">Transcription regulation</keyword>
<protein>
    <submittedName>
        <fullName evidence="7">snRNA-activating protein complex subunit 4</fullName>
    </submittedName>
</protein>
<reference evidence="7 8" key="1">
    <citation type="submission" date="2013-11" db="EMBL/GenBank/DDBJ databases">
        <title>Genome sequencing of Stegodyphus mimosarum.</title>
        <authorList>
            <person name="Bechsgaard J."/>
        </authorList>
    </citation>
    <scope>NUCLEOTIDE SEQUENCE [LARGE SCALE GENOMIC DNA]</scope>
</reference>
<sequence length="320" mass="37083">MSKENNNDVNTEENLSLEDCNALLQFPYHKYTPEVKEKIDVDVSDSNVPLIAKNETNSSVSKPAKKIVTGNLKEDLKMFQKKNLALQEKIVEALSRIETIMQTLDLCRREARVLYKEELKEEMPDKSKRGALLRPISLFAAPYFRDVRGMVPPDNEDTKAKMKNNVINAYLVPPKPWLARENKMLLHGVMSNTLAEILKPYQIKRNYLKEKLKDKNISDSEIQEIKEELISEIEMQIKEIKKIPVTDLLKRRKSDIDWMTISATYMEGMRGPEECENMWNNFLSNSINKKPFTAAEDAKLREIAERHNELNWDIIAKELG</sequence>
<dbReference type="InterPro" id="IPR009057">
    <property type="entry name" value="Homeodomain-like_sf"/>
</dbReference>
<dbReference type="Pfam" id="PF13921">
    <property type="entry name" value="Myb_DNA-bind_6"/>
    <property type="match status" value="1"/>
</dbReference>
<dbReference type="GO" id="GO:0019185">
    <property type="term" value="C:snRNA-activating protein complex"/>
    <property type="evidence" value="ECO:0007669"/>
    <property type="project" value="TreeGrafter"/>
</dbReference>
<dbReference type="PROSITE" id="PS51294">
    <property type="entry name" value="HTH_MYB"/>
    <property type="match status" value="1"/>
</dbReference>
<dbReference type="Gene3D" id="1.10.10.60">
    <property type="entry name" value="Homeodomain-like"/>
    <property type="match status" value="1"/>
</dbReference>
<dbReference type="GO" id="GO:0001006">
    <property type="term" value="F:RNA polymerase III type 3 promoter sequence-specific DNA binding"/>
    <property type="evidence" value="ECO:0007669"/>
    <property type="project" value="TreeGrafter"/>
</dbReference>
<name>A0A087TXK4_STEMI</name>
<dbReference type="Proteomes" id="UP000054359">
    <property type="component" value="Unassembled WGS sequence"/>
</dbReference>
<accession>A0A087TXK4</accession>
<evidence type="ECO:0000259" key="6">
    <source>
        <dbReference type="PROSITE" id="PS51294"/>
    </source>
</evidence>
<feature type="domain" description="HTH myb-type" evidence="6">
    <location>
        <begin position="284"/>
        <end position="320"/>
    </location>
</feature>
<keyword evidence="4" id="KW-0804">Transcription</keyword>
<keyword evidence="3" id="KW-0238">DNA-binding</keyword>
<dbReference type="InterPro" id="IPR001005">
    <property type="entry name" value="SANT/Myb"/>
</dbReference>
<proteinExistence type="predicted"/>
<dbReference type="InterPro" id="IPR051575">
    <property type="entry name" value="Myb-like_DNA-bd"/>
</dbReference>
<dbReference type="GO" id="GO:0005634">
    <property type="term" value="C:nucleus"/>
    <property type="evidence" value="ECO:0007669"/>
    <property type="project" value="UniProtKB-SubCell"/>
</dbReference>
<evidence type="ECO:0000256" key="4">
    <source>
        <dbReference type="ARBA" id="ARBA00023163"/>
    </source>
</evidence>
<evidence type="ECO:0000313" key="8">
    <source>
        <dbReference type="Proteomes" id="UP000054359"/>
    </source>
</evidence>
<comment type="subcellular location">
    <subcellularLocation>
        <location evidence="1">Nucleus</location>
    </subcellularLocation>
</comment>
<evidence type="ECO:0000256" key="5">
    <source>
        <dbReference type="ARBA" id="ARBA00023242"/>
    </source>
</evidence>
<dbReference type="GO" id="GO:0042796">
    <property type="term" value="P:snRNA transcription by RNA polymerase III"/>
    <property type="evidence" value="ECO:0007669"/>
    <property type="project" value="TreeGrafter"/>
</dbReference>
<dbReference type="PANTHER" id="PTHR46621:SF1">
    <property type="entry name" value="SNRNA-ACTIVATING PROTEIN COMPLEX SUBUNIT 4"/>
    <property type="match status" value="1"/>
</dbReference>
<dbReference type="SUPFAM" id="SSF46689">
    <property type="entry name" value="Homeodomain-like"/>
    <property type="match status" value="1"/>
</dbReference>
<evidence type="ECO:0000313" key="7">
    <source>
        <dbReference type="EMBL" id="KFM69843.1"/>
    </source>
</evidence>
<evidence type="ECO:0000256" key="3">
    <source>
        <dbReference type="ARBA" id="ARBA00023125"/>
    </source>
</evidence>
<keyword evidence="5" id="KW-0539">Nucleus</keyword>
<dbReference type="CDD" id="cd00167">
    <property type="entry name" value="SANT"/>
    <property type="match status" value="1"/>
</dbReference>
<gene>
    <name evidence="7" type="ORF">X975_24190</name>
</gene>
<dbReference type="OrthoDB" id="6512202at2759"/>
<dbReference type="InterPro" id="IPR017930">
    <property type="entry name" value="Myb_dom"/>
</dbReference>
<dbReference type="EMBL" id="KK117212">
    <property type="protein sequence ID" value="KFM69843.1"/>
    <property type="molecule type" value="Genomic_DNA"/>
</dbReference>